<dbReference type="PROSITE" id="PS51257">
    <property type="entry name" value="PROKAR_LIPOPROTEIN"/>
    <property type="match status" value="1"/>
</dbReference>
<accession>A0A2T0VFY3</accession>
<evidence type="ECO:0000256" key="1">
    <source>
        <dbReference type="SAM" id="SignalP"/>
    </source>
</evidence>
<proteinExistence type="predicted"/>
<name>A0A2T0VFY3_9MICO</name>
<dbReference type="Proteomes" id="UP000237983">
    <property type="component" value="Unassembled WGS sequence"/>
</dbReference>
<evidence type="ECO:0008006" key="4">
    <source>
        <dbReference type="Google" id="ProtNLM"/>
    </source>
</evidence>
<dbReference type="AlphaFoldDB" id="A0A2T0VFY3"/>
<gene>
    <name evidence="2" type="ORF">B0I08_103333</name>
</gene>
<feature type="signal peptide" evidence="1">
    <location>
        <begin position="1"/>
        <end position="27"/>
    </location>
</feature>
<comment type="caution">
    <text evidence="2">The sequence shown here is derived from an EMBL/GenBank/DDBJ whole genome shotgun (WGS) entry which is preliminary data.</text>
</comment>
<keyword evidence="3" id="KW-1185">Reference proteome</keyword>
<reference evidence="2 3" key="1">
    <citation type="submission" date="2018-03" db="EMBL/GenBank/DDBJ databases">
        <title>Genomic Encyclopedia of Type Strains, Phase III (KMG-III): the genomes of soil and plant-associated and newly described type strains.</title>
        <authorList>
            <person name="Whitman W."/>
        </authorList>
    </citation>
    <scope>NUCLEOTIDE SEQUENCE [LARGE SCALE GENOMIC DNA]</scope>
    <source>
        <strain evidence="2 3">CGMCC 1.12484</strain>
    </source>
</reference>
<dbReference type="EMBL" id="PVTL01000003">
    <property type="protein sequence ID" value="PRY69127.1"/>
    <property type="molecule type" value="Genomic_DNA"/>
</dbReference>
<evidence type="ECO:0000313" key="2">
    <source>
        <dbReference type="EMBL" id="PRY69127.1"/>
    </source>
</evidence>
<organism evidence="2 3">
    <name type="scientific">Glaciihabitans tibetensis</name>
    <dbReference type="NCBI Taxonomy" id="1266600"/>
    <lineage>
        <taxon>Bacteria</taxon>
        <taxon>Bacillati</taxon>
        <taxon>Actinomycetota</taxon>
        <taxon>Actinomycetes</taxon>
        <taxon>Micrococcales</taxon>
        <taxon>Microbacteriaceae</taxon>
        <taxon>Glaciihabitans</taxon>
    </lineage>
</organism>
<feature type="chain" id="PRO_5039375663" description="Lipoprotein" evidence="1">
    <location>
        <begin position="28"/>
        <end position="218"/>
    </location>
</feature>
<dbReference type="RefSeq" id="WP_106211426.1">
    <property type="nucleotide sequence ID" value="NZ_PVTL01000003.1"/>
</dbReference>
<sequence>MSLRGRRTTRTYAACALALGVAASLTGCLGETQPGPTAVSSGSASNCTPDTASIFWDEKMEGPEVKVGAYLLTDMTGEASERPAPDIVDLDTAPEYTGDGLNQLTDFDAELRETWESALLEDARQTGQVARDFGEPSRLPAAPNATMVAEAPGTVVQVVTSPQLSMPFEIQCSGMDPVEGSIRSVLTSSVGNTFFICDEPFEETTEQAEYARELCLTF</sequence>
<keyword evidence="1" id="KW-0732">Signal</keyword>
<protein>
    <recommendedName>
        <fullName evidence="4">Lipoprotein</fullName>
    </recommendedName>
</protein>
<evidence type="ECO:0000313" key="3">
    <source>
        <dbReference type="Proteomes" id="UP000237983"/>
    </source>
</evidence>